<dbReference type="Proteomes" id="UP001152320">
    <property type="component" value="Chromosome 1"/>
</dbReference>
<evidence type="ECO:0000313" key="1">
    <source>
        <dbReference type="EMBL" id="KAJ8048191.1"/>
    </source>
</evidence>
<sequence length="240" mass="27958">MGKPENAVRPVPLVVKKESETRWSARVEAVKPFNKYLREILQVLEKMIDSENETTETRSDAKQLYHCMLSYDFLTLLEFWDIILIGIDRVQKKLKDQTMNFDDAPMDSKALISMVRGKVLISESVEEGLNLCQEWKVEVKRRRGRKKRMPSENARDAGLTAKEEMERVMKGILDHVNREMDERFQRLHDTDSKFGFLLYVHGLCCGTIYSSSPDEPKDNRRRGLGNVDIFVSMITRKQIQ</sequence>
<organism evidence="1 2">
    <name type="scientific">Holothuria leucospilota</name>
    <name type="common">Black long sea cucumber</name>
    <name type="synonym">Mertensiothuria leucospilota</name>
    <dbReference type="NCBI Taxonomy" id="206669"/>
    <lineage>
        <taxon>Eukaryota</taxon>
        <taxon>Metazoa</taxon>
        <taxon>Echinodermata</taxon>
        <taxon>Eleutherozoa</taxon>
        <taxon>Echinozoa</taxon>
        <taxon>Holothuroidea</taxon>
        <taxon>Aspidochirotacea</taxon>
        <taxon>Aspidochirotida</taxon>
        <taxon>Holothuriidae</taxon>
        <taxon>Holothuria</taxon>
    </lineage>
</organism>
<dbReference type="AlphaFoldDB" id="A0A9Q1CMW4"/>
<gene>
    <name evidence="1" type="ORF">HOLleu_00398</name>
</gene>
<evidence type="ECO:0000313" key="2">
    <source>
        <dbReference type="Proteomes" id="UP001152320"/>
    </source>
</evidence>
<comment type="caution">
    <text evidence="1">The sequence shown here is derived from an EMBL/GenBank/DDBJ whole genome shotgun (WGS) entry which is preliminary data.</text>
</comment>
<dbReference type="OrthoDB" id="6630012at2759"/>
<protein>
    <submittedName>
        <fullName evidence="1">Uncharacterized protein</fullName>
    </submittedName>
</protein>
<name>A0A9Q1CMW4_HOLLE</name>
<dbReference type="EMBL" id="JAIZAY010000001">
    <property type="protein sequence ID" value="KAJ8048191.1"/>
    <property type="molecule type" value="Genomic_DNA"/>
</dbReference>
<keyword evidence="2" id="KW-1185">Reference proteome</keyword>
<reference evidence="1" key="1">
    <citation type="submission" date="2021-10" db="EMBL/GenBank/DDBJ databases">
        <title>Tropical sea cucumber genome reveals ecological adaptation and Cuvierian tubules defense mechanism.</title>
        <authorList>
            <person name="Chen T."/>
        </authorList>
    </citation>
    <scope>NUCLEOTIDE SEQUENCE</scope>
    <source>
        <strain evidence="1">Nanhai2018</strain>
        <tissue evidence="1">Muscle</tissue>
    </source>
</reference>
<proteinExistence type="predicted"/>
<accession>A0A9Q1CMW4</accession>